<evidence type="ECO:0008006" key="4">
    <source>
        <dbReference type="Google" id="ProtNLM"/>
    </source>
</evidence>
<feature type="transmembrane region" description="Helical" evidence="1">
    <location>
        <begin position="30"/>
        <end position="48"/>
    </location>
</feature>
<evidence type="ECO:0000313" key="3">
    <source>
        <dbReference type="Proteomes" id="UP001149813"/>
    </source>
</evidence>
<evidence type="ECO:0000313" key="2">
    <source>
        <dbReference type="EMBL" id="KAJ1721215.1"/>
    </source>
</evidence>
<keyword evidence="1" id="KW-0472">Membrane</keyword>
<evidence type="ECO:0000256" key="1">
    <source>
        <dbReference type="SAM" id="Phobius"/>
    </source>
</evidence>
<feature type="transmembrane region" description="Helical" evidence="1">
    <location>
        <begin position="121"/>
        <end position="141"/>
    </location>
</feature>
<dbReference type="AlphaFoldDB" id="A0A9W7Y088"/>
<comment type="caution">
    <text evidence="2">The sequence shown here is derived from an EMBL/GenBank/DDBJ whole genome shotgun (WGS) entry which is preliminary data.</text>
</comment>
<accession>A0A9W7Y088</accession>
<dbReference type="Proteomes" id="UP001149813">
    <property type="component" value="Unassembled WGS sequence"/>
</dbReference>
<dbReference type="OrthoDB" id="5584028at2759"/>
<reference evidence="2" key="1">
    <citation type="submission" date="2022-07" db="EMBL/GenBank/DDBJ databases">
        <title>Phylogenomic reconstructions and comparative analyses of Kickxellomycotina fungi.</title>
        <authorList>
            <person name="Reynolds N.K."/>
            <person name="Stajich J.E."/>
            <person name="Barry K."/>
            <person name="Grigoriev I.V."/>
            <person name="Crous P."/>
            <person name="Smith M.E."/>
        </authorList>
    </citation>
    <scope>NUCLEOTIDE SEQUENCE</scope>
    <source>
        <strain evidence="2">NBRC 32514</strain>
    </source>
</reference>
<gene>
    <name evidence="2" type="ORF">LPJ53_004236</name>
</gene>
<sequence>MASATEADNRTSTETQSKYERLRLATDDRIVLMTLVSTGVGALAGGYLGGQLSGRQYLAERAHRLPTTVSGWFFYQKWKNYRVLLGAMKGAVRYGSKIGGCVLAYSSIEAGVDRLVGEVQMFSSVAAGLSTAVGMSLIARLPRSSARRARLAGIAVGAFTGAAQDAARYRTTLQPPAYVVWAHNKFKAATSQPI</sequence>
<organism evidence="2 3">
    <name type="scientific">Coemansia erecta</name>
    <dbReference type="NCBI Taxonomy" id="147472"/>
    <lineage>
        <taxon>Eukaryota</taxon>
        <taxon>Fungi</taxon>
        <taxon>Fungi incertae sedis</taxon>
        <taxon>Zoopagomycota</taxon>
        <taxon>Kickxellomycotina</taxon>
        <taxon>Kickxellomycetes</taxon>
        <taxon>Kickxellales</taxon>
        <taxon>Kickxellaceae</taxon>
        <taxon>Coemansia</taxon>
    </lineage>
</organism>
<name>A0A9W7Y088_9FUNG</name>
<proteinExistence type="predicted"/>
<keyword evidence="1" id="KW-0812">Transmembrane</keyword>
<dbReference type="PANTHER" id="PTHR37852">
    <property type="entry name" value="YALI0B21208P"/>
    <property type="match status" value="1"/>
</dbReference>
<keyword evidence="1" id="KW-1133">Transmembrane helix</keyword>
<dbReference type="PANTHER" id="PTHR37852:SF1">
    <property type="entry name" value="HIG1 DOMAIN-CONTAINING PROTEIN"/>
    <property type="match status" value="1"/>
</dbReference>
<dbReference type="EMBL" id="JANBOJ010000188">
    <property type="protein sequence ID" value="KAJ1721215.1"/>
    <property type="molecule type" value="Genomic_DNA"/>
</dbReference>
<protein>
    <recommendedName>
        <fullName evidence="4">Tim17-domain-containing protein</fullName>
    </recommendedName>
</protein>
<keyword evidence="3" id="KW-1185">Reference proteome</keyword>